<reference evidence="2 3" key="1">
    <citation type="submission" date="2013-11" db="EMBL/GenBank/DDBJ databases">
        <title>Genome sequencing of Stegodyphus mimosarum.</title>
        <authorList>
            <person name="Bechsgaard J."/>
        </authorList>
    </citation>
    <scope>NUCLEOTIDE SEQUENCE [LARGE SCALE GENOMIC DNA]</scope>
</reference>
<evidence type="ECO:0000313" key="3">
    <source>
        <dbReference type="Proteomes" id="UP000054359"/>
    </source>
</evidence>
<accession>A0A087UZS0</accession>
<protein>
    <submittedName>
        <fullName evidence="2">Uncharacterized protein</fullName>
    </submittedName>
</protein>
<gene>
    <name evidence="2" type="ORF">X975_12898</name>
</gene>
<evidence type="ECO:0000313" key="2">
    <source>
        <dbReference type="EMBL" id="KFM82859.1"/>
    </source>
</evidence>
<dbReference type="AlphaFoldDB" id="A0A087UZS0"/>
<evidence type="ECO:0000256" key="1">
    <source>
        <dbReference type="SAM" id="SignalP"/>
    </source>
</evidence>
<dbReference type="OrthoDB" id="10317153at2759"/>
<sequence>MNLKLVLLIPVYAVTISSSFPLVSRTGEISDIRNQNFIAENNNDSFNTFHLERRQKRQSNLFGSDSTWAQVLRRVFAEIVKQVRNALQNNGYGNSRFMNVVNRLLGRLTNEDSDNSDSSSSQNFVDGLRKLANDRINQYLKRIGLNV</sequence>
<dbReference type="Proteomes" id="UP000054359">
    <property type="component" value="Unassembled WGS sequence"/>
</dbReference>
<keyword evidence="1" id="KW-0732">Signal</keyword>
<proteinExistence type="predicted"/>
<name>A0A087UZS0_STEMI</name>
<organism evidence="2 3">
    <name type="scientific">Stegodyphus mimosarum</name>
    <name type="common">African social velvet spider</name>
    <dbReference type="NCBI Taxonomy" id="407821"/>
    <lineage>
        <taxon>Eukaryota</taxon>
        <taxon>Metazoa</taxon>
        <taxon>Ecdysozoa</taxon>
        <taxon>Arthropoda</taxon>
        <taxon>Chelicerata</taxon>
        <taxon>Arachnida</taxon>
        <taxon>Araneae</taxon>
        <taxon>Araneomorphae</taxon>
        <taxon>Entelegynae</taxon>
        <taxon>Eresoidea</taxon>
        <taxon>Eresidae</taxon>
        <taxon>Stegodyphus</taxon>
    </lineage>
</organism>
<feature type="non-terminal residue" evidence="2">
    <location>
        <position position="147"/>
    </location>
</feature>
<dbReference type="EMBL" id="KK122506">
    <property type="protein sequence ID" value="KFM82859.1"/>
    <property type="molecule type" value="Genomic_DNA"/>
</dbReference>
<keyword evidence="3" id="KW-1185">Reference proteome</keyword>
<feature type="chain" id="PRO_5001831065" evidence="1">
    <location>
        <begin position="20"/>
        <end position="147"/>
    </location>
</feature>
<feature type="signal peptide" evidence="1">
    <location>
        <begin position="1"/>
        <end position="19"/>
    </location>
</feature>